<gene>
    <name evidence="1" type="ORF">DCC39_10395</name>
</gene>
<sequence length="119" mass="13999">MPKVYIANLGGHDFSDAQRFGELTFLTTHGFSAKELDRIAFELSLKLENYDPEQDFFLPVGQDIVNLTAFWILSQKTDEISTLYWDFRSKRYVEHVYNPNLYSQIVNNLNMRKEIINNE</sequence>
<keyword evidence="2" id="KW-1185">Reference proteome</keyword>
<name>A0A2U1K1R0_9BACI</name>
<proteinExistence type="predicted"/>
<organism evidence="1 2">
    <name type="scientific">Pueribacillus theae</name>
    <dbReference type="NCBI Taxonomy" id="2171751"/>
    <lineage>
        <taxon>Bacteria</taxon>
        <taxon>Bacillati</taxon>
        <taxon>Bacillota</taxon>
        <taxon>Bacilli</taxon>
        <taxon>Bacillales</taxon>
        <taxon>Bacillaceae</taxon>
        <taxon>Pueribacillus</taxon>
    </lineage>
</organism>
<dbReference type="AlphaFoldDB" id="A0A2U1K1R0"/>
<protein>
    <submittedName>
        <fullName evidence="1">Uncharacterized protein</fullName>
    </submittedName>
</protein>
<evidence type="ECO:0000313" key="1">
    <source>
        <dbReference type="EMBL" id="PWA11099.1"/>
    </source>
</evidence>
<accession>A0A2U1K1R0</accession>
<dbReference type="Proteomes" id="UP000245998">
    <property type="component" value="Unassembled WGS sequence"/>
</dbReference>
<dbReference type="InterPro" id="IPR057116">
    <property type="entry name" value="Pam3_gp32"/>
</dbReference>
<dbReference type="EMBL" id="QCZG01000019">
    <property type="protein sequence ID" value="PWA11099.1"/>
    <property type="molecule type" value="Genomic_DNA"/>
</dbReference>
<evidence type="ECO:0000313" key="2">
    <source>
        <dbReference type="Proteomes" id="UP000245998"/>
    </source>
</evidence>
<dbReference type="Pfam" id="PF23992">
    <property type="entry name" value="Pam3_gp32"/>
    <property type="match status" value="1"/>
</dbReference>
<reference evidence="1 2" key="1">
    <citation type="submission" date="2018-04" db="EMBL/GenBank/DDBJ databases">
        <title>Camelliibacillus theae gen. nov., sp. nov., isolated from Pu'er tea.</title>
        <authorList>
            <person name="Niu L."/>
        </authorList>
    </citation>
    <scope>NUCLEOTIDE SEQUENCE [LARGE SCALE GENOMIC DNA]</scope>
    <source>
        <strain evidence="1 2">T8</strain>
    </source>
</reference>
<dbReference type="RefSeq" id="WP_116554831.1">
    <property type="nucleotide sequence ID" value="NZ_QCZG01000019.1"/>
</dbReference>
<comment type="caution">
    <text evidence="1">The sequence shown here is derived from an EMBL/GenBank/DDBJ whole genome shotgun (WGS) entry which is preliminary data.</text>
</comment>